<evidence type="ECO:0000313" key="9">
    <source>
        <dbReference type="EMBL" id="RKU44358.1"/>
    </source>
</evidence>
<dbReference type="InterPro" id="IPR003173">
    <property type="entry name" value="PC4_C"/>
</dbReference>
<dbReference type="OrthoDB" id="2505440at2759"/>
<dbReference type="SUPFAM" id="SSF54447">
    <property type="entry name" value="ssDNA-binding transcriptional regulator domain"/>
    <property type="match status" value="1"/>
</dbReference>
<evidence type="ECO:0000256" key="4">
    <source>
        <dbReference type="ARBA" id="ARBA00023125"/>
    </source>
</evidence>
<dbReference type="Proteomes" id="UP000275385">
    <property type="component" value="Unassembled WGS sequence"/>
</dbReference>
<feature type="compositionally biased region" description="Basic and acidic residues" evidence="7">
    <location>
        <begin position="117"/>
        <end position="134"/>
    </location>
</feature>
<keyword evidence="10" id="KW-1185">Reference proteome</keyword>
<sequence>MPKTAKKRARTPESDESGRDDGGKSSAKKSKTGKSEEQFWELSANRRVTVSQYNKNWLVNIREYYKADGEMKPGKKGISLSIEQYKTLLKNIPAINEELKTHGLVLNDADSSDDSSDADKESSPAVSVKKESKKELKKKPAAKKANIEATSDEESDDEAK</sequence>
<keyword evidence="3" id="KW-0805">Transcription regulation</keyword>
<dbReference type="GO" id="GO:0003677">
    <property type="term" value="F:DNA binding"/>
    <property type="evidence" value="ECO:0007669"/>
    <property type="project" value="UniProtKB-KW"/>
</dbReference>
<keyword evidence="4" id="KW-0238">DNA-binding</keyword>
<evidence type="ECO:0000256" key="2">
    <source>
        <dbReference type="ARBA" id="ARBA00009001"/>
    </source>
</evidence>
<dbReference type="InterPro" id="IPR009044">
    <property type="entry name" value="ssDNA-bd_transcriptional_reg"/>
</dbReference>
<gene>
    <name evidence="9" type="ORF">DL546_000372</name>
</gene>
<proteinExistence type="inferred from homology"/>
<reference evidence="9 10" key="1">
    <citation type="submission" date="2018-08" db="EMBL/GenBank/DDBJ databases">
        <title>Draft genome of the lignicolous fungus Coniochaeta pulveracea.</title>
        <authorList>
            <person name="Borstlap C.J."/>
            <person name="De Witt R.N."/>
            <person name="Botha A."/>
            <person name="Volschenk H."/>
        </authorList>
    </citation>
    <scope>NUCLEOTIDE SEQUENCE [LARGE SCALE GENOMIC DNA]</scope>
    <source>
        <strain evidence="9 10">CAB683</strain>
    </source>
</reference>
<dbReference type="GO" id="GO:0003713">
    <property type="term" value="F:transcription coactivator activity"/>
    <property type="evidence" value="ECO:0007669"/>
    <property type="project" value="InterPro"/>
</dbReference>
<protein>
    <recommendedName>
        <fullName evidence="8">Transcriptional coactivator p15 (PC4) C-terminal domain-containing protein</fullName>
    </recommendedName>
</protein>
<feature type="compositionally biased region" description="Acidic residues" evidence="7">
    <location>
        <begin position="150"/>
        <end position="160"/>
    </location>
</feature>
<dbReference type="PANTHER" id="PTHR13215">
    <property type="entry name" value="RNA POLYMERASE II TRANSCRIPTIONAL COACTIVATOR"/>
    <property type="match status" value="1"/>
</dbReference>
<evidence type="ECO:0000256" key="7">
    <source>
        <dbReference type="SAM" id="MobiDB-lite"/>
    </source>
</evidence>
<comment type="similarity">
    <text evidence="2">Belongs to the transcriptional coactivator PC4 family.</text>
</comment>
<accession>A0A420Y8Y9</accession>
<dbReference type="GO" id="GO:0005634">
    <property type="term" value="C:nucleus"/>
    <property type="evidence" value="ECO:0007669"/>
    <property type="project" value="UniProtKB-SubCell"/>
</dbReference>
<keyword evidence="5" id="KW-0804">Transcription</keyword>
<feature type="compositionally biased region" description="Basic and acidic residues" evidence="7">
    <location>
        <begin position="10"/>
        <end position="23"/>
    </location>
</feature>
<dbReference type="InterPro" id="IPR045125">
    <property type="entry name" value="Sub1/Tcp4-like"/>
</dbReference>
<evidence type="ECO:0000256" key="5">
    <source>
        <dbReference type="ARBA" id="ARBA00023163"/>
    </source>
</evidence>
<evidence type="ECO:0000256" key="6">
    <source>
        <dbReference type="ARBA" id="ARBA00023242"/>
    </source>
</evidence>
<evidence type="ECO:0000313" key="10">
    <source>
        <dbReference type="Proteomes" id="UP000275385"/>
    </source>
</evidence>
<feature type="region of interest" description="Disordered" evidence="7">
    <location>
        <begin position="1"/>
        <end position="40"/>
    </location>
</feature>
<organism evidence="9 10">
    <name type="scientific">Coniochaeta pulveracea</name>
    <dbReference type="NCBI Taxonomy" id="177199"/>
    <lineage>
        <taxon>Eukaryota</taxon>
        <taxon>Fungi</taxon>
        <taxon>Dikarya</taxon>
        <taxon>Ascomycota</taxon>
        <taxon>Pezizomycotina</taxon>
        <taxon>Sordariomycetes</taxon>
        <taxon>Sordariomycetidae</taxon>
        <taxon>Coniochaetales</taxon>
        <taxon>Coniochaetaceae</taxon>
        <taxon>Coniochaeta</taxon>
    </lineage>
</organism>
<feature type="region of interest" description="Disordered" evidence="7">
    <location>
        <begin position="106"/>
        <end position="160"/>
    </location>
</feature>
<keyword evidence="6" id="KW-0539">Nucleus</keyword>
<dbReference type="Pfam" id="PF02229">
    <property type="entry name" value="PC4"/>
    <property type="match status" value="1"/>
</dbReference>
<comment type="caution">
    <text evidence="9">The sequence shown here is derived from an EMBL/GenBank/DDBJ whole genome shotgun (WGS) entry which is preliminary data.</text>
</comment>
<dbReference type="AlphaFoldDB" id="A0A420Y8Y9"/>
<comment type="subcellular location">
    <subcellularLocation>
        <location evidence="1">Nucleus</location>
    </subcellularLocation>
</comment>
<dbReference type="Gene3D" id="2.30.31.10">
    <property type="entry name" value="Transcriptional Coactivator Pc4, Chain A"/>
    <property type="match status" value="1"/>
</dbReference>
<dbReference type="GO" id="GO:0060261">
    <property type="term" value="P:positive regulation of transcription initiation by RNA polymerase II"/>
    <property type="evidence" value="ECO:0007669"/>
    <property type="project" value="InterPro"/>
</dbReference>
<dbReference type="EMBL" id="QVQW01000031">
    <property type="protein sequence ID" value="RKU44358.1"/>
    <property type="molecule type" value="Genomic_DNA"/>
</dbReference>
<evidence type="ECO:0000256" key="3">
    <source>
        <dbReference type="ARBA" id="ARBA00023015"/>
    </source>
</evidence>
<evidence type="ECO:0000256" key="1">
    <source>
        <dbReference type="ARBA" id="ARBA00004123"/>
    </source>
</evidence>
<dbReference type="STRING" id="177199.A0A420Y8Y9"/>
<name>A0A420Y8Y9_9PEZI</name>
<feature type="domain" description="Transcriptional coactivator p15 (PC4) C-terminal" evidence="8">
    <location>
        <begin position="40"/>
        <end position="91"/>
    </location>
</feature>
<evidence type="ECO:0000259" key="8">
    <source>
        <dbReference type="Pfam" id="PF02229"/>
    </source>
</evidence>